<protein>
    <recommendedName>
        <fullName evidence="2">histidine kinase</fullName>
        <ecNumber evidence="2">2.7.13.3</ecNumber>
    </recommendedName>
</protein>
<feature type="transmembrane region" description="Helical" evidence="10">
    <location>
        <begin position="20"/>
        <end position="41"/>
    </location>
</feature>
<evidence type="ECO:0000256" key="8">
    <source>
        <dbReference type="SAM" id="Coils"/>
    </source>
</evidence>
<evidence type="ECO:0000256" key="3">
    <source>
        <dbReference type="ARBA" id="ARBA00022553"/>
    </source>
</evidence>
<evidence type="ECO:0000256" key="1">
    <source>
        <dbReference type="ARBA" id="ARBA00000085"/>
    </source>
</evidence>
<name>A0ABP7GBY3_9ACTN</name>
<sequence>MSADVSNRKQSQFSPKERALLVFLVVTVLTAAVWIWAALAAPAAARTLVTIGGGTAAVMLSAALAVAVYYAETTRRAREEIRRLDAHATHLEQEARHLSEEALPVLSSRLREGASAEAALSAVAQPSHETLRALLRGVSYELDAAERKSRSALETRSAMEEELSHIATETLPTLIRRASAERVSPETALAKMTPPQHEALHVLLSAMARELTSAERKGAAAMTACASAAARVQAQVTSMLARLRELEERYGDQEGIFGELLELDHRVSQMGRLADSFALLSGGRSGRRWTKPIVMESILRGAMGRIGAYRRVRTHLTSTAAVAGYAAEGVMHALAELMDNATSFSAHGTEVHVYVEEEDPGIAVTIEDSGLGMRTRERRRAEKMVSEPMDLTTMSGTRLGLAVVGRLARKYGLKVSFRPSSRGGTGVVVLIPRQLITQPRHEPRGAVPTPSALSAPPQQTEESHRQQVPDSRSEGDKLDTLPKRRRGETLAAAARAMSAPAAEPKQKRRDPAARFAAFRQSGARSRDDSAPPNEGSR</sequence>
<evidence type="ECO:0000256" key="5">
    <source>
        <dbReference type="ARBA" id="ARBA00022692"/>
    </source>
</evidence>
<keyword evidence="13" id="KW-1185">Reference proteome</keyword>
<dbReference type="PROSITE" id="PS50109">
    <property type="entry name" value="HIS_KIN"/>
    <property type="match status" value="1"/>
</dbReference>
<evidence type="ECO:0000256" key="10">
    <source>
        <dbReference type="SAM" id="Phobius"/>
    </source>
</evidence>
<dbReference type="Gene3D" id="3.30.565.10">
    <property type="entry name" value="Histidine kinase-like ATPase, C-terminal domain"/>
    <property type="match status" value="1"/>
</dbReference>
<feature type="domain" description="Histidine kinase" evidence="11">
    <location>
        <begin position="330"/>
        <end position="435"/>
    </location>
</feature>
<feature type="region of interest" description="Disordered" evidence="9">
    <location>
        <begin position="439"/>
        <end position="537"/>
    </location>
</feature>
<evidence type="ECO:0000313" key="13">
    <source>
        <dbReference type="Proteomes" id="UP001500908"/>
    </source>
</evidence>
<dbReference type="InterPro" id="IPR003594">
    <property type="entry name" value="HATPase_dom"/>
</dbReference>
<evidence type="ECO:0000259" key="11">
    <source>
        <dbReference type="PROSITE" id="PS50109"/>
    </source>
</evidence>
<keyword evidence="10" id="KW-0472">Membrane</keyword>
<dbReference type="InterPro" id="IPR050428">
    <property type="entry name" value="TCS_sensor_his_kinase"/>
</dbReference>
<evidence type="ECO:0000256" key="7">
    <source>
        <dbReference type="ARBA" id="ARBA00022989"/>
    </source>
</evidence>
<evidence type="ECO:0000256" key="4">
    <source>
        <dbReference type="ARBA" id="ARBA00022679"/>
    </source>
</evidence>
<dbReference type="RefSeq" id="WP_344975767.1">
    <property type="nucleotide sequence ID" value="NZ_BAABDD010000032.1"/>
</dbReference>
<dbReference type="EMBL" id="BAABDD010000032">
    <property type="protein sequence ID" value="GAA3761305.1"/>
    <property type="molecule type" value="Genomic_DNA"/>
</dbReference>
<keyword evidence="3" id="KW-0597">Phosphoprotein</keyword>
<keyword evidence="6" id="KW-0418">Kinase</keyword>
<proteinExistence type="predicted"/>
<comment type="caution">
    <text evidence="12">The sequence shown here is derived from an EMBL/GenBank/DDBJ whole genome shotgun (WGS) entry which is preliminary data.</text>
</comment>
<feature type="compositionally biased region" description="Basic and acidic residues" evidence="9">
    <location>
        <begin position="461"/>
        <end position="482"/>
    </location>
</feature>
<dbReference type="PANTHER" id="PTHR45436:SF5">
    <property type="entry name" value="SENSOR HISTIDINE KINASE TRCS"/>
    <property type="match status" value="1"/>
</dbReference>
<accession>A0ABP7GBY3</accession>
<evidence type="ECO:0000256" key="6">
    <source>
        <dbReference type="ARBA" id="ARBA00022777"/>
    </source>
</evidence>
<dbReference type="PANTHER" id="PTHR45436">
    <property type="entry name" value="SENSOR HISTIDINE KINASE YKOH"/>
    <property type="match status" value="1"/>
</dbReference>
<evidence type="ECO:0000256" key="2">
    <source>
        <dbReference type="ARBA" id="ARBA00012438"/>
    </source>
</evidence>
<evidence type="ECO:0000256" key="9">
    <source>
        <dbReference type="SAM" id="MobiDB-lite"/>
    </source>
</evidence>
<dbReference type="InterPro" id="IPR005467">
    <property type="entry name" value="His_kinase_dom"/>
</dbReference>
<keyword evidence="7 10" id="KW-1133">Transmembrane helix</keyword>
<dbReference type="Proteomes" id="UP001500908">
    <property type="component" value="Unassembled WGS sequence"/>
</dbReference>
<organism evidence="12 13">
    <name type="scientific">Salinactinospora qingdaonensis</name>
    <dbReference type="NCBI Taxonomy" id="702744"/>
    <lineage>
        <taxon>Bacteria</taxon>
        <taxon>Bacillati</taxon>
        <taxon>Actinomycetota</taxon>
        <taxon>Actinomycetes</taxon>
        <taxon>Streptosporangiales</taxon>
        <taxon>Nocardiopsidaceae</taxon>
        <taxon>Salinactinospora</taxon>
    </lineage>
</organism>
<dbReference type="EC" id="2.7.13.3" evidence="2"/>
<keyword evidence="8" id="KW-0175">Coiled coil</keyword>
<feature type="compositionally biased region" description="Low complexity" evidence="9">
    <location>
        <begin position="491"/>
        <end position="502"/>
    </location>
</feature>
<comment type="catalytic activity">
    <reaction evidence="1">
        <text>ATP + protein L-histidine = ADP + protein N-phospho-L-histidine.</text>
        <dbReference type="EC" id="2.7.13.3"/>
    </reaction>
</comment>
<feature type="coiled-coil region" evidence="8">
    <location>
        <begin position="74"/>
        <end position="101"/>
    </location>
</feature>
<keyword evidence="4" id="KW-0808">Transferase</keyword>
<reference evidence="13" key="1">
    <citation type="journal article" date="2019" name="Int. J. Syst. Evol. Microbiol.">
        <title>The Global Catalogue of Microorganisms (GCM) 10K type strain sequencing project: providing services to taxonomists for standard genome sequencing and annotation.</title>
        <authorList>
            <consortium name="The Broad Institute Genomics Platform"/>
            <consortium name="The Broad Institute Genome Sequencing Center for Infectious Disease"/>
            <person name="Wu L."/>
            <person name="Ma J."/>
        </authorList>
    </citation>
    <scope>NUCLEOTIDE SEQUENCE [LARGE SCALE GENOMIC DNA]</scope>
    <source>
        <strain evidence="13">JCM 17137</strain>
    </source>
</reference>
<dbReference type="Pfam" id="PF02518">
    <property type="entry name" value="HATPase_c"/>
    <property type="match status" value="1"/>
</dbReference>
<feature type="transmembrane region" description="Helical" evidence="10">
    <location>
        <begin position="47"/>
        <end position="71"/>
    </location>
</feature>
<dbReference type="SUPFAM" id="SSF55874">
    <property type="entry name" value="ATPase domain of HSP90 chaperone/DNA topoisomerase II/histidine kinase"/>
    <property type="match status" value="1"/>
</dbReference>
<dbReference type="SMART" id="SM00387">
    <property type="entry name" value="HATPase_c"/>
    <property type="match status" value="1"/>
</dbReference>
<keyword evidence="5 10" id="KW-0812">Transmembrane</keyword>
<dbReference type="InterPro" id="IPR036890">
    <property type="entry name" value="HATPase_C_sf"/>
</dbReference>
<gene>
    <name evidence="12" type="ORF">GCM10022402_43850</name>
</gene>
<evidence type="ECO:0000313" key="12">
    <source>
        <dbReference type="EMBL" id="GAA3761305.1"/>
    </source>
</evidence>